<feature type="binding site" evidence="15">
    <location>
        <position position="41"/>
    </location>
    <ligand>
        <name>a divalent metal cation</name>
        <dbReference type="ChEBI" id="CHEBI:60240"/>
    </ligand>
</feature>
<feature type="binding site" evidence="15">
    <location>
        <position position="185"/>
    </location>
    <ligand>
        <name>a divalent metal cation</name>
        <dbReference type="ChEBI" id="CHEBI:60240"/>
    </ligand>
</feature>
<evidence type="ECO:0000256" key="16">
    <source>
        <dbReference type="SAM" id="SignalP"/>
    </source>
</evidence>
<keyword evidence="15" id="KW-0862">Zinc</keyword>
<sequence length="325" mass="35664">MGYVIKCSTLCLIGVILAHVSGGRPSTPFIKNVYRGGEHFEGPHWSVVESALYWVDISGQTLYRLDAASGNVTSREIAYGPVSLVVTVKDYPKLVLLSSRAELYFLSWDAEEGDSGLRLLTAVDIGKPDNRINDGKVDSQGRLWFGTMGKEADGNVDENQGTLYTLTKDNYINPEVKVRPVSVSNGIAWTSDDSYMFYIDSPTRNIDVFDYELDSGVIRNRRTLFSFKANNITGVPDGMTIDCEGNLWIACFNGGKQHKLPASKVTSVVWGGNDLSTLFVTTSRRDLNSVQLAQEPEAGSLFAIEGTGVKGLPSNQFAYPNADKY</sequence>
<evidence type="ECO:0000256" key="8">
    <source>
        <dbReference type="ARBA" id="ARBA00016808"/>
    </source>
</evidence>
<dbReference type="PRINTS" id="PR01790">
    <property type="entry name" value="SMP30FAMILY"/>
</dbReference>
<dbReference type="InterPro" id="IPR013658">
    <property type="entry name" value="SGL"/>
</dbReference>
<comment type="similarity">
    <text evidence="6">Belongs to the SMP-30/CGR1 family.</text>
</comment>
<dbReference type="PANTHER" id="PTHR10907">
    <property type="entry name" value="REGUCALCIN"/>
    <property type="match status" value="1"/>
</dbReference>
<dbReference type="Proteomes" id="UP000324832">
    <property type="component" value="Unassembled WGS sequence"/>
</dbReference>
<evidence type="ECO:0000256" key="12">
    <source>
        <dbReference type="ARBA" id="ARBA00022837"/>
    </source>
</evidence>
<feature type="binding site" evidence="15">
    <location>
        <position position="131"/>
    </location>
    <ligand>
        <name>substrate</name>
    </ligand>
</feature>
<dbReference type="SUPFAM" id="SSF63829">
    <property type="entry name" value="Calcium-dependent phosphotriesterase"/>
    <property type="match status" value="1"/>
</dbReference>
<evidence type="ECO:0000256" key="13">
    <source>
        <dbReference type="ARBA" id="ARBA00032464"/>
    </source>
</evidence>
<evidence type="ECO:0000256" key="3">
    <source>
        <dbReference type="ARBA" id="ARBA00001936"/>
    </source>
</evidence>
<protein>
    <recommendedName>
        <fullName evidence="8">Regucalcin</fullName>
        <ecNumber evidence="7">3.1.1.17</ecNumber>
    </recommendedName>
    <alternativeName>
        <fullName evidence="13">Gluconolactonase</fullName>
    </alternativeName>
</protein>
<evidence type="ECO:0000256" key="9">
    <source>
        <dbReference type="ARBA" id="ARBA00022490"/>
    </source>
</evidence>
<keyword evidence="11" id="KW-0378">Hydrolase</keyword>
<feature type="binding site" evidence="15">
    <location>
        <position position="151"/>
    </location>
    <ligand>
        <name>substrate</name>
    </ligand>
</feature>
<evidence type="ECO:0000256" key="15">
    <source>
        <dbReference type="PIRSR" id="PIRSR605511-2"/>
    </source>
</evidence>
<dbReference type="PANTHER" id="PTHR10907:SF47">
    <property type="entry name" value="REGUCALCIN"/>
    <property type="match status" value="1"/>
</dbReference>
<comment type="cofactor">
    <cofactor evidence="3">
        <name>Mn(2+)</name>
        <dbReference type="ChEBI" id="CHEBI:29035"/>
    </cofactor>
</comment>
<comment type="catalytic activity">
    <reaction evidence="1">
        <text>D-glucono-1,5-lactone + H2O = D-gluconate + H(+)</text>
        <dbReference type="Rhea" id="RHEA:10440"/>
        <dbReference type="ChEBI" id="CHEBI:15377"/>
        <dbReference type="ChEBI" id="CHEBI:15378"/>
        <dbReference type="ChEBI" id="CHEBI:16217"/>
        <dbReference type="ChEBI" id="CHEBI:18391"/>
        <dbReference type="EC" id="3.1.1.17"/>
    </reaction>
</comment>
<comment type="cofactor">
    <cofactor evidence="4">
        <name>Mg(2+)</name>
        <dbReference type="ChEBI" id="CHEBI:18420"/>
    </cofactor>
</comment>
<reference evidence="18 19" key="1">
    <citation type="submission" date="2017-07" db="EMBL/GenBank/DDBJ databases">
        <authorList>
            <person name="Talla V."/>
            <person name="Backstrom N."/>
        </authorList>
    </citation>
    <scope>NUCLEOTIDE SEQUENCE [LARGE SCALE GENOMIC DNA]</scope>
</reference>
<dbReference type="AlphaFoldDB" id="A0A5E4R0X6"/>
<feature type="signal peptide" evidence="16">
    <location>
        <begin position="1"/>
        <end position="22"/>
    </location>
</feature>
<feature type="active site" description="Proton donor/acceptor" evidence="14">
    <location>
        <position position="237"/>
    </location>
</feature>
<keyword evidence="12" id="KW-0106">Calcium</keyword>
<dbReference type="GO" id="GO:0019853">
    <property type="term" value="P:L-ascorbic acid biosynthetic process"/>
    <property type="evidence" value="ECO:0007669"/>
    <property type="project" value="TreeGrafter"/>
</dbReference>
<dbReference type="GO" id="GO:0005509">
    <property type="term" value="F:calcium ion binding"/>
    <property type="evidence" value="ECO:0007669"/>
    <property type="project" value="InterPro"/>
</dbReference>
<feature type="binding site" evidence="15">
    <location>
        <position position="133"/>
    </location>
    <ligand>
        <name>substrate</name>
    </ligand>
</feature>
<keyword evidence="16" id="KW-0732">Signal</keyword>
<name>A0A5E4R0X6_9NEOP</name>
<dbReference type="InterPro" id="IPR005511">
    <property type="entry name" value="SMP-30"/>
</dbReference>
<dbReference type="GO" id="GO:0005737">
    <property type="term" value="C:cytoplasm"/>
    <property type="evidence" value="ECO:0007669"/>
    <property type="project" value="UniProtKB-SubCell"/>
</dbReference>
<keyword evidence="10 15" id="KW-0479">Metal-binding</keyword>
<dbReference type="GO" id="GO:0030234">
    <property type="term" value="F:enzyme regulator activity"/>
    <property type="evidence" value="ECO:0007669"/>
    <property type="project" value="InterPro"/>
</dbReference>
<evidence type="ECO:0000256" key="11">
    <source>
        <dbReference type="ARBA" id="ARBA00022801"/>
    </source>
</evidence>
<gene>
    <name evidence="18" type="ORF">LSINAPIS_LOCUS13554</name>
</gene>
<feature type="binding site" evidence="15">
    <location>
        <position position="237"/>
    </location>
    <ligand>
        <name>a divalent metal cation</name>
        <dbReference type="ChEBI" id="CHEBI:60240"/>
    </ligand>
</feature>
<dbReference type="InterPro" id="IPR008367">
    <property type="entry name" value="Regucalcin"/>
</dbReference>
<organism evidence="18 19">
    <name type="scientific">Leptidea sinapis</name>
    <dbReference type="NCBI Taxonomy" id="189913"/>
    <lineage>
        <taxon>Eukaryota</taxon>
        <taxon>Metazoa</taxon>
        <taxon>Ecdysozoa</taxon>
        <taxon>Arthropoda</taxon>
        <taxon>Hexapoda</taxon>
        <taxon>Insecta</taxon>
        <taxon>Pterygota</taxon>
        <taxon>Neoptera</taxon>
        <taxon>Endopterygota</taxon>
        <taxon>Lepidoptera</taxon>
        <taxon>Glossata</taxon>
        <taxon>Ditrysia</taxon>
        <taxon>Papilionoidea</taxon>
        <taxon>Pieridae</taxon>
        <taxon>Dismorphiinae</taxon>
        <taxon>Leptidea</taxon>
    </lineage>
</organism>
<evidence type="ECO:0000313" key="18">
    <source>
        <dbReference type="EMBL" id="VVD03596.1"/>
    </source>
</evidence>
<evidence type="ECO:0000256" key="5">
    <source>
        <dbReference type="ARBA" id="ARBA00004496"/>
    </source>
</evidence>
<dbReference type="EC" id="3.1.1.17" evidence="7"/>
<evidence type="ECO:0000259" key="17">
    <source>
        <dbReference type="Pfam" id="PF08450"/>
    </source>
</evidence>
<accession>A0A5E4R0X6</accession>
<keyword evidence="19" id="KW-1185">Reference proteome</keyword>
<evidence type="ECO:0000256" key="7">
    <source>
        <dbReference type="ARBA" id="ARBA00013227"/>
    </source>
</evidence>
<comment type="subcellular location">
    <subcellularLocation>
        <location evidence="5">Cytoplasm</location>
    </subcellularLocation>
</comment>
<proteinExistence type="inferred from homology"/>
<evidence type="ECO:0000256" key="14">
    <source>
        <dbReference type="PIRSR" id="PIRSR605511-1"/>
    </source>
</evidence>
<evidence type="ECO:0000256" key="4">
    <source>
        <dbReference type="ARBA" id="ARBA00001946"/>
    </source>
</evidence>
<dbReference type="GO" id="GO:0004341">
    <property type="term" value="F:gluconolactonase activity"/>
    <property type="evidence" value="ECO:0007669"/>
    <property type="project" value="UniProtKB-EC"/>
</dbReference>
<feature type="domain" description="SMP-30/Gluconolactonase/LRE-like region" evidence="17">
    <location>
        <begin position="41"/>
        <end position="283"/>
    </location>
</feature>
<comment type="cofactor">
    <cofactor evidence="2">
        <name>Ca(2+)</name>
        <dbReference type="ChEBI" id="CHEBI:29108"/>
    </cofactor>
</comment>
<evidence type="ECO:0000256" key="6">
    <source>
        <dbReference type="ARBA" id="ARBA00008853"/>
    </source>
</evidence>
<evidence type="ECO:0000256" key="10">
    <source>
        <dbReference type="ARBA" id="ARBA00022723"/>
    </source>
</evidence>
<evidence type="ECO:0000313" key="19">
    <source>
        <dbReference type="Proteomes" id="UP000324832"/>
    </source>
</evidence>
<dbReference type="InterPro" id="IPR011042">
    <property type="entry name" value="6-blade_b-propeller_TolB-like"/>
</dbReference>
<feature type="chain" id="PRO_5023003305" description="Regucalcin" evidence="16">
    <location>
        <begin position="23"/>
        <end position="325"/>
    </location>
</feature>
<comment type="cofactor">
    <cofactor evidence="15">
        <name>Zn(2+)</name>
        <dbReference type="ChEBI" id="CHEBI:29105"/>
    </cofactor>
    <text evidence="15">Binds 1 divalent metal cation per subunit.</text>
</comment>
<dbReference type="Gene3D" id="2.120.10.30">
    <property type="entry name" value="TolB, C-terminal domain"/>
    <property type="match status" value="1"/>
</dbReference>
<evidence type="ECO:0000256" key="1">
    <source>
        <dbReference type="ARBA" id="ARBA00001589"/>
    </source>
</evidence>
<dbReference type="EMBL" id="FZQP02006782">
    <property type="protein sequence ID" value="VVD03596.1"/>
    <property type="molecule type" value="Genomic_DNA"/>
</dbReference>
<keyword evidence="9" id="KW-0963">Cytoplasm</keyword>
<dbReference type="PRINTS" id="PR01791">
    <property type="entry name" value="REGUCALCIN"/>
</dbReference>
<dbReference type="Pfam" id="PF08450">
    <property type="entry name" value="SGL"/>
    <property type="match status" value="1"/>
</dbReference>
<evidence type="ECO:0000256" key="2">
    <source>
        <dbReference type="ARBA" id="ARBA00001913"/>
    </source>
</evidence>